<protein>
    <recommendedName>
        <fullName evidence="3">DUF6535 domain-containing protein</fullName>
    </recommendedName>
</protein>
<dbReference type="EMBL" id="FUEG01000005">
    <property type="protein sequence ID" value="SJL04787.1"/>
    <property type="molecule type" value="Genomic_DNA"/>
</dbReference>
<feature type="transmembrane region" description="Helical" evidence="2">
    <location>
        <begin position="393"/>
        <end position="418"/>
    </location>
</feature>
<sequence>MHLDSVRKNQDAHLTRHIVFPTSGGDDGRSKVSSRWEVISLFGLSPPTSSNQSPQSQKNLQRDQRSTCGKPGNRLCASFSSTSSSFRRILTISTNGPSSSDPGHSQTIYGDDNEETKERAGKDQEHVLEAEAEEGKSEQKQALPNASAKKIFGTMRRPNLAARKGNDAYNYEEKYPEDAPYEETAPNARVWRTYEDESRIHDANMVEESRDNVDVLLVFVSSCFLCSFSRPENVEGGPFLGSRDDLCCPNIPEPAGGPYCHASLLFELVLVQRAIANGSSVDAISSSPLNPTTVFIPATTDVWVNGLWFVSLFLSLTTALVAVLVKQWLHHYVVLPSGTPDDRSFTRQFRYYADFQKWHVQVIIGLLPVLMHLALAIFLIGLVIFLRPLRDALSWIICAATAVVYAAYVAAIILPILFPQCPYRTPLCDLVYISLRHITPQISWKKYNFLDAWRQRRFSDMIHRLPDVKTRDTKTLTMVESECVQQTATNLAAEALNWLLSVSSNPRVQSIVIQSVGGLPMASNKLLLNLGPNILPIIGMYKSLLKRCLRVDGELLDRDQPIPGMELKVERLLRLFPYHSRYIVAPDVDSLELDAAIQSVEVAGLPAGRRPAGLLDPAAFFRDIIQPSRALKLPPLCWSQPVRVARDEGAFRPLDLNDDDHGNMFPLHLCSSVLCSFDASQKGLKQDFGCSLVLTFSEALPYIPGKIYHHVLDMLSKYVRDPPSDWPSLPSSLRMFVVAVEFLLHRLALLESDSSHGIIHLSLTAAVEWIYDRTFAPREAAAVIKVFEDILATEIILECSEELRQNKLAYDTIRAYRRRIIVSPSAFSSVRGLQSIINFMTINWVHPWFSDERQADDTCLMLVNLLANHVPAAYAIFPVNRCLEFFGNQLFDVASASVISQYIAGVSTMLHGSDGDIGTTTLQQHIDHLHEPHNLFIACTILALRTPGDVLTDRHAIYTDITTLLRFRPQDAAWDQCRMKLRDLVGKDDGGFFAQQRIWQIGALRELTAQEIQAAQDRIKYAGEVLDGFFDGGVDISVTYDSTRPLISRVLGWRLGRKRQGKLKPEQGRQV</sequence>
<feature type="transmembrane region" description="Helical" evidence="2">
    <location>
        <begin position="302"/>
        <end position="325"/>
    </location>
</feature>
<proteinExistence type="predicted"/>
<feature type="domain" description="DUF6535" evidence="3">
    <location>
        <begin position="264"/>
        <end position="386"/>
    </location>
</feature>
<evidence type="ECO:0000256" key="2">
    <source>
        <dbReference type="SAM" id="Phobius"/>
    </source>
</evidence>
<keyword evidence="2" id="KW-0472">Membrane</keyword>
<evidence type="ECO:0000256" key="1">
    <source>
        <dbReference type="SAM" id="MobiDB-lite"/>
    </source>
</evidence>
<feature type="transmembrane region" description="Helical" evidence="2">
    <location>
        <begin position="358"/>
        <end position="386"/>
    </location>
</feature>
<gene>
    <name evidence="4" type="ORF">ARMOST_08157</name>
</gene>
<keyword evidence="5" id="KW-1185">Reference proteome</keyword>
<feature type="compositionally biased region" description="Polar residues" evidence="1">
    <location>
        <begin position="94"/>
        <end position="108"/>
    </location>
</feature>
<feature type="region of interest" description="Disordered" evidence="1">
    <location>
        <begin position="43"/>
        <end position="74"/>
    </location>
</feature>
<feature type="compositionally biased region" description="Basic and acidic residues" evidence="1">
    <location>
        <begin position="116"/>
        <end position="139"/>
    </location>
</feature>
<keyword evidence="2" id="KW-0812">Transmembrane</keyword>
<feature type="region of interest" description="Disordered" evidence="1">
    <location>
        <begin position="92"/>
        <end position="151"/>
    </location>
</feature>
<reference evidence="5" key="1">
    <citation type="journal article" date="2017" name="Nat. Ecol. Evol.">
        <title>Genome expansion and lineage-specific genetic innovations in the forest pathogenic fungi Armillaria.</title>
        <authorList>
            <person name="Sipos G."/>
            <person name="Prasanna A.N."/>
            <person name="Walter M.C."/>
            <person name="O'Connor E."/>
            <person name="Balint B."/>
            <person name="Krizsan K."/>
            <person name="Kiss B."/>
            <person name="Hess J."/>
            <person name="Varga T."/>
            <person name="Slot J."/>
            <person name="Riley R."/>
            <person name="Boka B."/>
            <person name="Rigling D."/>
            <person name="Barry K."/>
            <person name="Lee J."/>
            <person name="Mihaltcheva S."/>
            <person name="LaButti K."/>
            <person name="Lipzen A."/>
            <person name="Waldron R."/>
            <person name="Moloney N.M."/>
            <person name="Sperisen C."/>
            <person name="Kredics L."/>
            <person name="Vagvoelgyi C."/>
            <person name="Patrignani A."/>
            <person name="Fitzpatrick D."/>
            <person name="Nagy I."/>
            <person name="Doyle S."/>
            <person name="Anderson J.B."/>
            <person name="Grigoriev I.V."/>
            <person name="Gueldener U."/>
            <person name="Muensterkoetter M."/>
            <person name="Nagy L.G."/>
        </authorList>
    </citation>
    <scope>NUCLEOTIDE SEQUENCE [LARGE SCALE GENOMIC DNA]</scope>
    <source>
        <strain evidence="5">C18/9</strain>
    </source>
</reference>
<feature type="compositionally biased region" description="Low complexity" evidence="1">
    <location>
        <begin position="45"/>
        <end position="57"/>
    </location>
</feature>
<evidence type="ECO:0000313" key="4">
    <source>
        <dbReference type="EMBL" id="SJL04787.1"/>
    </source>
</evidence>
<keyword evidence="2" id="KW-1133">Transmembrane helix</keyword>
<name>A0A284R7U2_ARMOS</name>
<evidence type="ECO:0000259" key="3">
    <source>
        <dbReference type="Pfam" id="PF20153"/>
    </source>
</evidence>
<dbReference type="Proteomes" id="UP000219338">
    <property type="component" value="Unassembled WGS sequence"/>
</dbReference>
<dbReference type="OrthoDB" id="3004359at2759"/>
<organism evidence="4 5">
    <name type="scientific">Armillaria ostoyae</name>
    <name type="common">Armillaria root rot fungus</name>
    <dbReference type="NCBI Taxonomy" id="47428"/>
    <lineage>
        <taxon>Eukaryota</taxon>
        <taxon>Fungi</taxon>
        <taxon>Dikarya</taxon>
        <taxon>Basidiomycota</taxon>
        <taxon>Agaricomycotina</taxon>
        <taxon>Agaricomycetes</taxon>
        <taxon>Agaricomycetidae</taxon>
        <taxon>Agaricales</taxon>
        <taxon>Marasmiineae</taxon>
        <taxon>Physalacriaceae</taxon>
        <taxon>Armillaria</taxon>
    </lineage>
</organism>
<dbReference type="InterPro" id="IPR045338">
    <property type="entry name" value="DUF6535"/>
</dbReference>
<dbReference type="STRING" id="47428.A0A284R7U2"/>
<dbReference type="AlphaFoldDB" id="A0A284R7U2"/>
<dbReference type="Pfam" id="PF20153">
    <property type="entry name" value="DUF6535"/>
    <property type="match status" value="1"/>
</dbReference>
<evidence type="ECO:0000313" key="5">
    <source>
        <dbReference type="Proteomes" id="UP000219338"/>
    </source>
</evidence>
<accession>A0A284R7U2</accession>